<evidence type="ECO:0000313" key="4">
    <source>
        <dbReference type="EMBL" id="ORY54421.1"/>
    </source>
</evidence>
<feature type="compositionally biased region" description="Basic and acidic residues" evidence="3">
    <location>
        <begin position="21"/>
        <end position="37"/>
    </location>
</feature>
<feature type="coiled-coil region" evidence="2">
    <location>
        <begin position="102"/>
        <end position="129"/>
    </location>
</feature>
<dbReference type="AlphaFoldDB" id="A0A1Y2D553"/>
<evidence type="ECO:0000256" key="3">
    <source>
        <dbReference type="SAM" id="MobiDB-lite"/>
    </source>
</evidence>
<feature type="region of interest" description="Disordered" evidence="3">
    <location>
        <begin position="1"/>
        <end position="54"/>
    </location>
</feature>
<comment type="caution">
    <text evidence="4">The sequence shown here is derived from an EMBL/GenBank/DDBJ whole genome shotgun (WGS) entry which is preliminary data.</text>
</comment>
<keyword evidence="2" id="KW-0175">Coiled coil</keyword>
<dbReference type="EMBL" id="MCOG01000085">
    <property type="protein sequence ID" value="ORY54421.1"/>
    <property type="molecule type" value="Genomic_DNA"/>
</dbReference>
<feature type="region of interest" description="Disordered" evidence="3">
    <location>
        <begin position="671"/>
        <end position="697"/>
    </location>
</feature>
<proteinExistence type="inferred from homology"/>
<gene>
    <name evidence="4" type="ORF">LY90DRAFT_670026</name>
</gene>
<protein>
    <submittedName>
        <fullName evidence="4">Uncharacterized protein</fullName>
    </submittedName>
</protein>
<dbReference type="Proteomes" id="UP000193920">
    <property type="component" value="Unassembled WGS sequence"/>
</dbReference>
<accession>A0A1Y2D553</accession>
<feature type="compositionally biased region" description="Low complexity" evidence="3">
    <location>
        <begin position="177"/>
        <end position="188"/>
    </location>
</feature>
<feature type="compositionally biased region" description="Basic and acidic residues" evidence="3">
    <location>
        <begin position="258"/>
        <end position="268"/>
    </location>
</feature>
<evidence type="ECO:0000256" key="2">
    <source>
        <dbReference type="SAM" id="Coils"/>
    </source>
</evidence>
<evidence type="ECO:0000256" key="1">
    <source>
        <dbReference type="ARBA" id="ARBA00008315"/>
    </source>
</evidence>
<evidence type="ECO:0000313" key="5">
    <source>
        <dbReference type="Proteomes" id="UP000193920"/>
    </source>
</evidence>
<feature type="region of interest" description="Disordered" evidence="3">
    <location>
        <begin position="500"/>
        <end position="624"/>
    </location>
</feature>
<dbReference type="InterPro" id="IPR029488">
    <property type="entry name" value="Hmw/CFAP97"/>
</dbReference>
<reference evidence="4 5" key="1">
    <citation type="submission" date="2016-08" db="EMBL/GenBank/DDBJ databases">
        <title>A Parts List for Fungal Cellulosomes Revealed by Comparative Genomics.</title>
        <authorList>
            <consortium name="DOE Joint Genome Institute"/>
            <person name="Haitjema C.H."/>
            <person name="Gilmore S.P."/>
            <person name="Henske J.K."/>
            <person name="Solomon K.V."/>
            <person name="De Groot R."/>
            <person name="Kuo A."/>
            <person name="Mondo S.J."/>
            <person name="Salamov A.A."/>
            <person name="Labutti K."/>
            <person name="Zhao Z."/>
            <person name="Chiniquy J."/>
            <person name="Barry K."/>
            <person name="Brewer H.M."/>
            <person name="Purvine S.O."/>
            <person name="Wright A.T."/>
            <person name="Boxma B."/>
            <person name="Van Alen T."/>
            <person name="Hackstein J.H."/>
            <person name="Baker S.E."/>
            <person name="Grigoriev I.V."/>
            <person name="O'Malley M.A."/>
        </authorList>
    </citation>
    <scope>NUCLEOTIDE SEQUENCE [LARGE SCALE GENOMIC DNA]</scope>
    <source>
        <strain evidence="4 5">G1</strain>
    </source>
</reference>
<feature type="compositionally biased region" description="Low complexity" evidence="3">
    <location>
        <begin position="43"/>
        <end position="54"/>
    </location>
</feature>
<dbReference type="STRING" id="1754190.A0A1Y2D553"/>
<feature type="compositionally biased region" description="Basic and acidic residues" evidence="3">
    <location>
        <begin position="511"/>
        <end position="524"/>
    </location>
</feature>
<comment type="similarity">
    <text evidence="1">Belongs to the CFAP97 family.</text>
</comment>
<dbReference type="OrthoDB" id="2163395at2759"/>
<feature type="compositionally biased region" description="Low complexity" evidence="3">
    <location>
        <begin position="312"/>
        <end position="323"/>
    </location>
</feature>
<feature type="compositionally biased region" description="Polar residues" evidence="3">
    <location>
        <begin position="1"/>
        <end position="19"/>
    </location>
</feature>
<name>A0A1Y2D553_9FUNG</name>
<feature type="compositionally biased region" description="Basic residues" evidence="3">
    <location>
        <begin position="500"/>
        <end position="509"/>
    </location>
</feature>
<feature type="compositionally biased region" description="Polar residues" evidence="3">
    <location>
        <begin position="210"/>
        <end position="224"/>
    </location>
</feature>
<sequence>MESNGEQSNNDLQIQNLVNNEELHHSDNKEEETKPEDTGIIQTNVPTTTETETNVEINESTTAQTLANYDNDDVEVSKTREIDININNGIVEQTDQNLDNQKESDKLLLDKVQDEIKQQTENAVSLINELGNSNDNSNNDINNDNNSNSNEIKTREINVNDDGSNDNNNNEEKDEANNTNEDNVNINNKSKKNNKISFNNVDNNGKHIKCNNSDGNGKSISKTNKYGRFNSAPVGKKINNQGLRNSSRRKNTGETTDNEVKTREIKEQDELDEIETERRRVIAGDISIHGSEDEGEDEEKEEKKEKPYLKVPPSSSGGKSTKSNKYVKLSKKNLKNYRSFVSVKPSCNRYMANMWNNYVYSIHKMNILNIKKTVDNNAPKKYAHIDQNLKAKQLKKDKEDEIRKNNQNILNRMIYQGRNNVGTTNLDDNNDVIEPVFRSLHAEQNKRLEDEMNRESLTLLKRLKERKPSCSVEQWEKDRLITEVYLRNISIYPENYPVRQKSKQKHVPPIKKNENEEIKREKSPLETTESIYSAGMLKANRTRTTGTSGLRKKKQNDLIVPNSSSSGKGMKMKKNDKLLTTTVSKTSKDDSETVRQRKPKQRTLSESTRQSFKLYGDNSVNQNQDDLLNLERKKDGKLNKVPENHTTSFDHVSETFENAKSDIKDAVSESNQVSEDVPVQLNETQNNPPAEEIPTEDVTVQLNETQNNSPVEEIPNTEIDN</sequence>
<feature type="region of interest" description="Disordered" evidence="3">
    <location>
        <begin position="129"/>
        <end position="325"/>
    </location>
</feature>
<dbReference type="Pfam" id="PF13879">
    <property type="entry name" value="Hmw_CFAP97"/>
    <property type="match status" value="1"/>
</dbReference>
<dbReference type="PANTHER" id="PTHR33768:SF3">
    <property type="entry name" value="MIP11318P"/>
    <property type="match status" value="1"/>
</dbReference>
<dbReference type="PANTHER" id="PTHR33768">
    <property type="entry name" value="MIP11318P"/>
    <property type="match status" value="1"/>
</dbReference>
<organism evidence="4 5">
    <name type="scientific">Neocallimastix californiae</name>
    <dbReference type="NCBI Taxonomy" id="1754190"/>
    <lineage>
        <taxon>Eukaryota</taxon>
        <taxon>Fungi</taxon>
        <taxon>Fungi incertae sedis</taxon>
        <taxon>Chytridiomycota</taxon>
        <taxon>Chytridiomycota incertae sedis</taxon>
        <taxon>Neocallimastigomycetes</taxon>
        <taxon>Neocallimastigales</taxon>
        <taxon>Neocallimastigaceae</taxon>
        <taxon>Neocallimastix</taxon>
    </lineage>
</organism>
<feature type="compositionally biased region" description="Polar residues" evidence="3">
    <location>
        <begin position="602"/>
        <end position="611"/>
    </location>
</feature>
<feature type="compositionally biased region" description="Basic and acidic residues" evidence="3">
    <location>
        <begin position="586"/>
        <end position="595"/>
    </location>
</feature>
<dbReference type="InterPro" id="IPR038792">
    <property type="entry name" value="CFAP97D1/2"/>
</dbReference>
<keyword evidence="5" id="KW-1185">Reference proteome</keyword>
<feature type="compositionally biased region" description="Low complexity" evidence="3">
    <location>
        <begin position="132"/>
        <end position="150"/>
    </location>
</feature>